<dbReference type="EMBL" id="SOSA01000762">
    <property type="protein sequence ID" value="THC88819.1"/>
    <property type="molecule type" value="Genomic_DNA"/>
</dbReference>
<feature type="region of interest" description="Disordered" evidence="1">
    <location>
        <begin position="35"/>
        <end position="61"/>
    </location>
</feature>
<organism evidence="2 3">
    <name type="scientific">Aspergillus tanneri</name>
    <dbReference type="NCBI Taxonomy" id="1220188"/>
    <lineage>
        <taxon>Eukaryota</taxon>
        <taxon>Fungi</taxon>
        <taxon>Dikarya</taxon>
        <taxon>Ascomycota</taxon>
        <taxon>Pezizomycotina</taxon>
        <taxon>Eurotiomycetes</taxon>
        <taxon>Eurotiomycetidae</taxon>
        <taxon>Eurotiales</taxon>
        <taxon>Aspergillaceae</taxon>
        <taxon>Aspergillus</taxon>
        <taxon>Aspergillus subgen. Circumdati</taxon>
    </lineage>
</organism>
<dbReference type="AlphaFoldDB" id="A0A4S3J211"/>
<reference evidence="2 3" key="1">
    <citation type="submission" date="2019-03" db="EMBL/GenBank/DDBJ databases">
        <title>The genome sequence of a newly discovered highly antifungal drug resistant Aspergillus species, Aspergillus tanneri NIH 1004.</title>
        <authorList>
            <person name="Mounaud S."/>
            <person name="Singh I."/>
            <person name="Joardar V."/>
            <person name="Pakala S."/>
            <person name="Pakala S."/>
            <person name="Venepally P."/>
            <person name="Hoover J."/>
            <person name="Nierman W."/>
            <person name="Chung J."/>
            <person name="Losada L."/>
        </authorList>
    </citation>
    <scope>NUCLEOTIDE SEQUENCE [LARGE SCALE GENOMIC DNA]</scope>
    <source>
        <strain evidence="2 3">NIH1004</strain>
    </source>
</reference>
<proteinExistence type="predicted"/>
<dbReference type="Proteomes" id="UP000308092">
    <property type="component" value="Unassembled WGS sequence"/>
</dbReference>
<gene>
    <name evidence="2" type="ORF">EYZ11_011736</name>
</gene>
<dbReference type="STRING" id="1220188.A0A4S3J211"/>
<comment type="caution">
    <text evidence="2">The sequence shown here is derived from an EMBL/GenBank/DDBJ whole genome shotgun (WGS) entry which is preliminary data.</text>
</comment>
<evidence type="ECO:0000256" key="1">
    <source>
        <dbReference type="SAM" id="MobiDB-lite"/>
    </source>
</evidence>
<protein>
    <submittedName>
        <fullName evidence="2">Uncharacterized protein</fullName>
    </submittedName>
</protein>
<sequence length="61" mass="6604">MSDAVAMEHRQLVRPWPSTAEPIPLLKTSGIPANYAKSPTAPFANPQSGNKYPPTSDVNQK</sequence>
<dbReference type="VEuPathDB" id="FungiDB:EYZ11_011736"/>
<name>A0A4S3J211_9EURO</name>
<evidence type="ECO:0000313" key="2">
    <source>
        <dbReference type="EMBL" id="THC88819.1"/>
    </source>
</evidence>
<accession>A0A4S3J211</accession>
<keyword evidence="3" id="KW-1185">Reference proteome</keyword>
<evidence type="ECO:0000313" key="3">
    <source>
        <dbReference type="Proteomes" id="UP000308092"/>
    </source>
</evidence>